<protein>
    <recommendedName>
        <fullName evidence="20">Receptor protein-tyrosine kinase</fullName>
    </recommendedName>
</protein>
<dbReference type="InterPro" id="IPR011009">
    <property type="entry name" value="Kinase-like_dom_sf"/>
</dbReference>
<evidence type="ECO:0000259" key="17">
    <source>
        <dbReference type="PROSITE" id="PS51379"/>
    </source>
</evidence>
<evidence type="ECO:0000256" key="1">
    <source>
        <dbReference type="ARBA" id="ARBA00004308"/>
    </source>
</evidence>
<dbReference type="InterPro" id="IPR017441">
    <property type="entry name" value="Protein_kinase_ATP_BS"/>
</dbReference>
<dbReference type="GO" id="GO:0005886">
    <property type="term" value="C:plasma membrane"/>
    <property type="evidence" value="ECO:0007669"/>
    <property type="project" value="TreeGrafter"/>
</dbReference>
<dbReference type="Pfam" id="PF07714">
    <property type="entry name" value="PK_Tyr_Ser-Thr"/>
    <property type="match status" value="1"/>
</dbReference>
<dbReference type="GO" id="GO:0050793">
    <property type="term" value="P:regulation of developmental process"/>
    <property type="evidence" value="ECO:0007669"/>
    <property type="project" value="UniProtKB-ARBA"/>
</dbReference>
<evidence type="ECO:0000256" key="14">
    <source>
        <dbReference type="PROSITE-ProRule" id="PRU10141"/>
    </source>
</evidence>
<evidence type="ECO:0000259" key="16">
    <source>
        <dbReference type="PROSITE" id="PS50011"/>
    </source>
</evidence>
<dbReference type="InterPro" id="IPR001245">
    <property type="entry name" value="Ser-Thr/Tyr_kinase_cat_dom"/>
</dbReference>
<keyword evidence="6" id="KW-0677">Repeat</keyword>
<dbReference type="PROSITE" id="PS00109">
    <property type="entry name" value="PROTEIN_KINASE_TYR"/>
    <property type="match status" value="1"/>
</dbReference>
<keyword evidence="10 15" id="KW-1133">Transmembrane helix</keyword>
<feature type="domain" description="Protein kinase" evidence="16">
    <location>
        <begin position="484"/>
        <end position="774"/>
    </location>
</feature>
<evidence type="ECO:0000256" key="2">
    <source>
        <dbReference type="ARBA" id="ARBA00004479"/>
    </source>
</evidence>
<dbReference type="InterPro" id="IPR050122">
    <property type="entry name" value="RTK"/>
</dbReference>
<dbReference type="GO" id="GO:0012505">
    <property type="term" value="C:endomembrane system"/>
    <property type="evidence" value="ECO:0007669"/>
    <property type="project" value="UniProtKB-SubCell"/>
</dbReference>
<evidence type="ECO:0000256" key="6">
    <source>
        <dbReference type="ARBA" id="ARBA00022737"/>
    </source>
</evidence>
<dbReference type="InterPro" id="IPR008266">
    <property type="entry name" value="Tyr_kinase_AS"/>
</dbReference>
<dbReference type="GO" id="GO:0005524">
    <property type="term" value="F:ATP binding"/>
    <property type="evidence" value="ECO:0007669"/>
    <property type="project" value="UniProtKB-UniRule"/>
</dbReference>
<dbReference type="PROSITE" id="PS51379">
    <property type="entry name" value="4FE4S_FER_2"/>
    <property type="match status" value="1"/>
</dbReference>
<dbReference type="InterPro" id="IPR017896">
    <property type="entry name" value="4Fe4S_Fe-S-bd"/>
</dbReference>
<keyword evidence="4 15" id="KW-0812">Transmembrane</keyword>
<comment type="catalytic activity">
    <reaction evidence="13">
        <text>L-tyrosyl-[protein] + ATP = O-phospho-L-tyrosyl-[protein] + ADP + H(+)</text>
        <dbReference type="Rhea" id="RHEA:10596"/>
        <dbReference type="Rhea" id="RHEA-COMP:10136"/>
        <dbReference type="Rhea" id="RHEA-COMP:20101"/>
        <dbReference type="ChEBI" id="CHEBI:15378"/>
        <dbReference type="ChEBI" id="CHEBI:30616"/>
        <dbReference type="ChEBI" id="CHEBI:46858"/>
        <dbReference type="ChEBI" id="CHEBI:61978"/>
        <dbReference type="ChEBI" id="CHEBI:456216"/>
        <dbReference type="EC" id="2.7.10.1"/>
    </reaction>
</comment>
<dbReference type="CDD" id="cd00192">
    <property type="entry name" value="PTKc"/>
    <property type="match status" value="1"/>
</dbReference>
<dbReference type="PRINTS" id="PR00109">
    <property type="entry name" value="TYRKINASE"/>
</dbReference>
<proteinExistence type="predicted"/>
<keyword evidence="8" id="KW-0418">Kinase</keyword>
<evidence type="ECO:0000256" key="13">
    <source>
        <dbReference type="ARBA" id="ARBA00051243"/>
    </source>
</evidence>
<evidence type="ECO:0000256" key="7">
    <source>
        <dbReference type="ARBA" id="ARBA00022741"/>
    </source>
</evidence>
<keyword evidence="3" id="KW-0808">Transferase</keyword>
<accession>A0A9P0NGU1</accession>
<dbReference type="GO" id="GO:0051130">
    <property type="term" value="P:positive regulation of cellular component organization"/>
    <property type="evidence" value="ECO:0007669"/>
    <property type="project" value="UniProtKB-ARBA"/>
</dbReference>
<dbReference type="GO" id="GO:0043235">
    <property type="term" value="C:receptor complex"/>
    <property type="evidence" value="ECO:0007669"/>
    <property type="project" value="TreeGrafter"/>
</dbReference>
<evidence type="ECO:0000256" key="9">
    <source>
        <dbReference type="ARBA" id="ARBA00022840"/>
    </source>
</evidence>
<evidence type="ECO:0000256" key="5">
    <source>
        <dbReference type="ARBA" id="ARBA00022729"/>
    </source>
</evidence>
<organism evidence="18 19">
    <name type="scientific">Chironomus riparius</name>
    <dbReference type="NCBI Taxonomy" id="315576"/>
    <lineage>
        <taxon>Eukaryota</taxon>
        <taxon>Metazoa</taxon>
        <taxon>Ecdysozoa</taxon>
        <taxon>Arthropoda</taxon>
        <taxon>Hexapoda</taxon>
        <taxon>Insecta</taxon>
        <taxon>Pterygota</taxon>
        <taxon>Neoptera</taxon>
        <taxon>Endopterygota</taxon>
        <taxon>Diptera</taxon>
        <taxon>Nematocera</taxon>
        <taxon>Chironomoidea</taxon>
        <taxon>Chironomidae</taxon>
        <taxon>Chironominae</taxon>
        <taxon>Chironomus</taxon>
    </lineage>
</organism>
<evidence type="ECO:0000256" key="11">
    <source>
        <dbReference type="ARBA" id="ARBA00023136"/>
    </source>
</evidence>
<keyword evidence="7 14" id="KW-0547">Nucleotide-binding</keyword>
<evidence type="ECO:0000256" key="8">
    <source>
        <dbReference type="ARBA" id="ARBA00022777"/>
    </source>
</evidence>
<evidence type="ECO:0000256" key="3">
    <source>
        <dbReference type="ARBA" id="ARBA00022679"/>
    </source>
</evidence>
<comment type="subcellular location">
    <subcellularLocation>
        <location evidence="1">Endomembrane system</location>
    </subcellularLocation>
    <subcellularLocation>
        <location evidence="2">Membrane</location>
        <topology evidence="2">Single-pass type I membrane protein</topology>
    </subcellularLocation>
</comment>
<dbReference type="InterPro" id="IPR000494">
    <property type="entry name" value="Rcpt_L-dom"/>
</dbReference>
<reference evidence="18" key="1">
    <citation type="submission" date="2022-01" db="EMBL/GenBank/DDBJ databases">
        <authorList>
            <person name="King R."/>
        </authorList>
    </citation>
    <scope>NUCLEOTIDE SEQUENCE</scope>
</reference>
<gene>
    <name evidence="18" type="ORF">CHIRRI_LOCUS5663</name>
</gene>
<dbReference type="PROSITE" id="PS00107">
    <property type="entry name" value="PROTEIN_KINASE_ATP"/>
    <property type="match status" value="1"/>
</dbReference>
<feature type="binding site" evidence="14">
    <location>
        <position position="520"/>
    </location>
    <ligand>
        <name>ATP</name>
        <dbReference type="ChEBI" id="CHEBI:30616"/>
    </ligand>
</feature>
<dbReference type="AlphaFoldDB" id="A0A9P0NGU1"/>
<dbReference type="Gene3D" id="3.30.200.20">
    <property type="entry name" value="Phosphorylase Kinase, domain 1"/>
    <property type="match status" value="1"/>
</dbReference>
<sequence>MDRIQLDGECLRKDECPIYEKHFLIDEQCTFCHNCSKSCSIKLNNINDLKNISECNLAETFQIENLEDSFDEDIKELLTDKFQTIAEIESCLIIRNSSGITNFNFLKMLRRISGNIEDPDCFINEIPYSVIIEDNDNLQEGFRYDFEVIVRNGVYIRNNRNLCQTDVRTLAKTFKSFNFDSFNRLQTEDCNHPKINIQTFSKDDSILLLTDLIKSKNKIQIRFWEDDIEEVTELSESFYEIDNLESNKTYPFKIDIVDEDDQINYSTNYQFFQTSKFDEIITNWESTSTSDSITITWESATSFSNFHAQNKFGNFFYITYKSLNTKFCDDTAFEEVLENELQVESTRKFGNYFFNNPINENADFKTLDHKIVDGTKNFINITDLENSTCYRFDIYPCRQTNILMCNAQVIHLEATLTPTTQEESKSPSNFIGFSIFGVSIIVLIIFLFYKFGLRPIKNSETHIELVNQGGVIDVDQWELEREHIVQIKVLGSGEFGVVYKGYIRPNEEKFYAIKTLAPFKEAFEDNFKKEAQIMRRFNAPHVVKLIGYCTKERPLLVVMEYMMHGDLKKFLQRNRPIEIHDKSDVPTQKGSYTTVAKAVLHPIRPVHQMAIEIADGMLYLEDIKFIHCDLACRNLMVNENYTIKIGDFGMARELYHTDYYKPGSRNKKIPLRWMAPEALGTDEILPRYTSKSDVFSYGIVLFELVTFCDTPYAGCLDEEVIVFIKAGRILDQPKDCNDNIYELMKRCWRFDPNERIDFREVIKYLLDNFDIPNFSNSSYYHTHELGNE</sequence>
<keyword evidence="19" id="KW-1185">Reference proteome</keyword>
<dbReference type="EMBL" id="OU895878">
    <property type="protein sequence ID" value="CAH1718245.1"/>
    <property type="molecule type" value="Genomic_DNA"/>
</dbReference>
<dbReference type="Gene3D" id="3.80.20.20">
    <property type="entry name" value="Receptor L-domain"/>
    <property type="match status" value="1"/>
</dbReference>
<evidence type="ECO:0000256" key="15">
    <source>
        <dbReference type="SAM" id="Phobius"/>
    </source>
</evidence>
<feature type="domain" description="4Fe-4S ferredoxin-type" evidence="17">
    <location>
        <begin position="21"/>
        <end position="49"/>
    </location>
</feature>
<dbReference type="GO" id="GO:0004714">
    <property type="term" value="F:transmembrane receptor protein tyrosine kinase activity"/>
    <property type="evidence" value="ECO:0007669"/>
    <property type="project" value="UniProtKB-EC"/>
</dbReference>
<keyword evidence="5" id="KW-0732">Signal</keyword>
<dbReference type="Gene3D" id="1.10.510.10">
    <property type="entry name" value="Transferase(Phosphotransferase) domain 1"/>
    <property type="match status" value="1"/>
</dbReference>
<keyword evidence="9 14" id="KW-0067">ATP-binding</keyword>
<evidence type="ECO:0008006" key="20">
    <source>
        <dbReference type="Google" id="ProtNLM"/>
    </source>
</evidence>
<dbReference type="FunFam" id="1.10.510.10:FF:001512">
    <property type="entry name" value="Receptor tyrosine-protein kinase erbB-2"/>
    <property type="match status" value="1"/>
</dbReference>
<evidence type="ECO:0000256" key="4">
    <source>
        <dbReference type="ARBA" id="ARBA00022692"/>
    </source>
</evidence>
<dbReference type="InterPro" id="IPR036941">
    <property type="entry name" value="Rcpt_L-dom_sf"/>
</dbReference>
<feature type="transmembrane region" description="Helical" evidence="15">
    <location>
        <begin position="430"/>
        <end position="449"/>
    </location>
</feature>
<keyword evidence="12" id="KW-0829">Tyrosine-protein kinase</keyword>
<evidence type="ECO:0000256" key="12">
    <source>
        <dbReference type="ARBA" id="ARBA00023137"/>
    </source>
</evidence>
<dbReference type="InterPro" id="IPR000719">
    <property type="entry name" value="Prot_kinase_dom"/>
</dbReference>
<dbReference type="GO" id="GO:0007169">
    <property type="term" value="P:cell surface receptor protein tyrosine kinase signaling pathway"/>
    <property type="evidence" value="ECO:0007669"/>
    <property type="project" value="TreeGrafter"/>
</dbReference>
<dbReference type="PANTHER" id="PTHR24416">
    <property type="entry name" value="TYROSINE-PROTEIN KINASE RECEPTOR"/>
    <property type="match status" value="1"/>
</dbReference>
<dbReference type="PANTHER" id="PTHR24416:SF525">
    <property type="entry name" value="INSULIN-LIKE RECEPTOR"/>
    <property type="match status" value="1"/>
</dbReference>
<name>A0A9P0NGU1_9DIPT</name>
<evidence type="ECO:0000256" key="10">
    <source>
        <dbReference type="ARBA" id="ARBA00022989"/>
    </source>
</evidence>
<dbReference type="GO" id="GO:0048468">
    <property type="term" value="P:cell development"/>
    <property type="evidence" value="ECO:0007669"/>
    <property type="project" value="UniProtKB-ARBA"/>
</dbReference>
<dbReference type="Pfam" id="PF01030">
    <property type="entry name" value="Recep_L_domain"/>
    <property type="match status" value="1"/>
</dbReference>
<dbReference type="PROSITE" id="PS50011">
    <property type="entry name" value="PROTEIN_KINASE_DOM"/>
    <property type="match status" value="1"/>
</dbReference>
<reference evidence="18" key="2">
    <citation type="submission" date="2022-10" db="EMBL/GenBank/DDBJ databases">
        <authorList>
            <consortium name="ENA_rothamsted_submissions"/>
            <consortium name="culmorum"/>
            <person name="King R."/>
        </authorList>
    </citation>
    <scope>NUCLEOTIDE SEQUENCE</scope>
</reference>
<dbReference type="Proteomes" id="UP001153620">
    <property type="component" value="Chromosome 2"/>
</dbReference>
<keyword evidence="11 15" id="KW-0472">Membrane</keyword>
<dbReference type="SUPFAM" id="SSF52058">
    <property type="entry name" value="L domain-like"/>
    <property type="match status" value="1"/>
</dbReference>
<evidence type="ECO:0000313" key="19">
    <source>
        <dbReference type="Proteomes" id="UP001153620"/>
    </source>
</evidence>
<evidence type="ECO:0000313" key="18">
    <source>
        <dbReference type="EMBL" id="CAH1718245.1"/>
    </source>
</evidence>
<dbReference type="GO" id="GO:0030182">
    <property type="term" value="P:neuron differentiation"/>
    <property type="evidence" value="ECO:0007669"/>
    <property type="project" value="UniProtKB-ARBA"/>
</dbReference>
<dbReference type="SUPFAM" id="SSF56112">
    <property type="entry name" value="Protein kinase-like (PK-like)"/>
    <property type="match status" value="1"/>
</dbReference>